<dbReference type="SUPFAM" id="SSF47413">
    <property type="entry name" value="lambda repressor-like DNA-binding domains"/>
    <property type="match status" value="1"/>
</dbReference>
<accession>A0ABP8XE01</accession>
<dbReference type="InterPro" id="IPR010982">
    <property type="entry name" value="Lambda_DNA-bd_dom_sf"/>
</dbReference>
<reference evidence="2" key="1">
    <citation type="journal article" date="2019" name="Int. J. Syst. Evol. Microbiol.">
        <title>The Global Catalogue of Microorganisms (GCM) 10K type strain sequencing project: providing services to taxonomists for standard genome sequencing and annotation.</title>
        <authorList>
            <consortium name="The Broad Institute Genomics Platform"/>
            <consortium name="The Broad Institute Genome Sequencing Center for Infectious Disease"/>
            <person name="Wu L."/>
            <person name="Ma J."/>
        </authorList>
    </citation>
    <scope>NUCLEOTIDE SEQUENCE [LARGE SCALE GENOMIC DNA]</scope>
    <source>
        <strain evidence="2">JCM 18531</strain>
    </source>
</reference>
<dbReference type="Proteomes" id="UP001499974">
    <property type="component" value="Unassembled WGS sequence"/>
</dbReference>
<dbReference type="EMBL" id="BAABKM010000002">
    <property type="protein sequence ID" value="GAA4704944.1"/>
    <property type="molecule type" value="Genomic_DNA"/>
</dbReference>
<gene>
    <name evidence="1" type="ORF">GCM10023349_23230</name>
</gene>
<keyword evidence="2" id="KW-1185">Reference proteome</keyword>
<organism evidence="1 2">
    <name type="scientific">Nocardioides conyzicola</name>
    <dbReference type="NCBI Taxonomy" id="1651781"/>
    <lineage>
        <taxon>Bacteria</taxon>
        <taxon>Bacillati</taxon>
        <taxon>Actinomycetota</taxon>
        <taxon>Actinomycetes</taxon>
        <taxon>Propionibacteriales</taxon>
        <taxon>Nocardioidaceae</taxon>
        <taxon>Nocardioides</taxon>
    </lineage>
</organism>
<comment type="caution">
    <text evidence="1">The sequence shown here is derived from an EMBL/GenBank/DDBJ whole genome shotgun (WGS) entry which is preliminary data.</text>
</comment>
<evidence type="ECO:0008006" key="3">
    <source>
        <dbReference type="Google" id="ProtNLM"/>
    </source>
</evidence>
<evidence type="ECO:0000313" key="2">
    <source>
        <dbReference type="Proteomes" id="UP001499974"/>
    </source>
</evidence>
<proteinExistence type="predicted"/>
<protein>
    <recommendedName>
        <fullName evidence="3">Helix-turn-helix transcriptional regulator</fullName>
    </recommendedName>
</protein>
<name>A0ABP8XE01_9ACTN</name>
<evidence type="ECO:0000313" key="1">
    <source>
        <dbReference type="EMBL" id="GAA4704944.1"/>
    </source>
</evidence>
<sequence>MHRPVMTPAEYGAAVAAEVRAEMGRQGRTAKELAVVLGVSTTTARSRMSGAVVFDVVELLLVATWLDVPVERLALRDRAEVS</sequence>